<proteinExistence type="predicted"/>
<dbReference type="STRING" id="1891926.Fuma_02957"/>
<organism evidence="1 2">
    <name type="scientific">Fuerstiella marisgermanici</name>
    <dbReference type="NCBI Taxonomy" id="1891926"/>
    <lineage>
        <taxon>Bacteria</taxon>
        <taxon>Pseudomonadati</taxon>
        <taxon>Planctomycetota</taxon>
        <taxon>Planctomycetia</taxon>
        <taxon>Planctomycetales</taxon>
        <taxon>Planctomycetaceae</taxon>
        <taxon>Fuerstiella</taxon>
    </lineage>
</organism>
<evidence type="ECO:0000313" key="1">
    <source>
        <dbReference type="EMBL" id="APZ93340.1"/>
    </source>
</evidence>
<reference evidence="1 2" key="1">
    <citation type="journal article" date="2016" name="Front. Microbiol.">
        <title>Fuerstia marisgermanicae gen. nov., sp. nov., an Unusual Member of the Phylum Planctomycetes from the German Wadden Sea.</title>
        <authorList>
            <person name="Kohn T."/>
            <person name="Heuer A."/>
            <person name="Jogler M."/>
            <person name="Vollmers J."/>
            <person name="Boedeker C."/>
            <person name="Bunk B."/>
            <person name="Rast P."/>
            <person name="Borchert D."/>
            <person name="Glockner I."/>
            <person name="Freese H.M."/>
            <person name="Klenk H.P."/>
            <person name="Overmann J."/>
            <person name="Kaster A.K."/>
            <person name="Rohde M."/>
            <person name="Wiegand S."/>
            <person name="Jogler C."/>
        </authorList>
    </citation>
    <scope>NUCLEOTIDE SEQUENCE [LARGE SCALE GENOMIC DNA]</scope>
    <source>
        <strain evidence="1 2">NH11</strain>
    </source>
</reference>
<keyword evidence="2" id="KW-1185">Reference proteome</keyword>
<dbReference type="AlphaFoldDB" id="A0A1P8WH23"/>
<dbReference type="EMBL" id="CP017641">
    <property type="protein sequence ID" value="APZ93340.1"/>
    <property type="molecule type" value="Genomic_DNA"/>
</dbReference>
<accession>A0A1P8WH23</accession>
<dbReference type="OrthoDB" id="276631at2"/>
<gene>
    <name evidence="1" type="ORF">Fuma_02957</name>
</gene>
<dbReference type="RefSeq" id="WP_077024812.1">
    <property type="nucleotide sequence ID" value="NZ_CP017641.1"/>
</dbReference>
<evidence type="ECO:0000313" key="2">
    <source>
        <dbReference type="Proteomes" id="UP000187735"/>
    </source>
</evidence>
<name>A0A1P8WH23_9PLAN</name>
<dbReference type="Proteomes" id="UP000187735">
    <property type="component" value="Chromosome"/>
</dbReference>
<protein>
    <submittedName>
        <fullName evidence="1">Uncharacterized protein</fullName>
    </submittedName>
</protein>
<dbReference type="KEGG" id="fmr:Fuma_02957"/>
<sequence length="101" mass="11729">MAWEISITAEGWSEIREKLDDWNREDLIAAITDDKFDAVYEKAGMDHAKRAADAERKRINELPHDVLADRAFELVEQNGTCDNGGYGYWIDREGFHKVWLE</sequence>